<keyword evidence="3" id="KW-0547">Nucleotide-binding</keyword>
<dbReference type="PROSITE" id="PS50893">
    <property type="entry name" value="ABC_TRANSPORTER_2"/>
    <property type="match status" value="1"/>
</dbReference>
<protein>
    <submittedName>
        <fullName evidence="7">ABC transporter ATP-binding protein</fullName>
    </submittedName>
</protein>
<feature type="region of interest" description="Disordered" evidence="5">
    <location>
        <begin position="270"/>
        <end position="290"/>
    </location>
</feature>
<dbReference type="InterPro" id="IPR003593">
    <property type="entry name" value="AAA+_ATPase"/>
</dbReference>
<feature type="compositionally biased region" description="Basic and acidic residues" evidence="5">
    <location>
        <begin position="270"/>
        <end position="282"/>
    </location>
</feature>
<reference evidence="7 8" key="1">
    <citation type="journal article" date="2024" name="Proc. Natl. Acad. Sci. U.S.A.">
        <title>The evolutionary genomics of adaptation to stress in wild rhizobium bacteria.</title>
        <authorList>
            <person name="Kehlet-Delgado H."/>
            <person name="Montoya A.P."/>
            <person name="Jensen K.T."/>
            <person name="Wendlandt C.E."/>
            <person name="Dexheimer C."/>
            <person name="Roberts M."/>
            <person name="Torres Martinez L."/>
            <person name="Friesen M.L."/>
            <person name="Griffitts J.S."/>
            <person name="Porter S.S."/>
        </authorList>
    </citation>
    <scope>NUCLEOTIDE SEQUENCE [LARGE SCALE GENOMIC DNA]</scope>
    <source>
        <strain evidence="7 8">M0729</strain>
    </source>
</reference>
<gene>
    <name evidence="7" type="ORF">NKI33_18080</name>
</gene>
<evidence type="ECO:0000259" key="6">
    <source>
        <dbReference type="PROSITE" id="PS50893"/>
    </source>
</evidence>
<evidence type="ECO:0000313" key="7">
    <source>
        <dbReference type="EMBL" id="MER8934874.1"/>
    </source>
</evidence>
<keyword evidence="4 7" id="KW-0067">ATP-binding</keyword>
<dbReference type="PANTHER" id="PTHR42788:SF13">
    <property type="entry name" value="ALIPHATIC SULFONATES IMPORT ATP-BINDING PROTEIN SSUB"/>
    <property type="match status" value="1"/>
</dbReference>
<evidence type="ECO:0000256" key="4">
    <source>
        <dbReference type="ARBA" id="ARBA00022840"/>
    </source>
</evidence>
<dbReference type="SMART" id="SM00382">
    <property type="entry name" value="AAA"/>
    <property type="match status" value="1"/>
</dbReference>
<dbReference type="InterPro" id="IPR027417">
    <property type="entry name" value="P-loop_NTPase"/>
</dbReference>
<sequence>MTIRIITQSPEGRMNAGEITTPKLGVQAATKIYHTASGDLLALDRCSLDVRANEIVSIVGPSGCGKTTLLWSMSGLHGLTSGEIRLDGKEITGPHPDIGIVFQEANLLPWRNLDANIRFPFEIKGEKPDRAWIAHLLHRVGLDGFGGKFPRELSGGMQQRAAIVRALALKPSVLLMDEPFGALDSFTREEMNRLVEEIWLDTKTTIVFITHSIEEAIFLSDRVVVLSARPGKVAREYRVPFARPRSLEIMATKEVFDLTNRIKMDIVGERARPKPPEQERTSAEIVRIRP</sequence>
<dbReference type="CDD" id="cd03293">
    <property type="entry name" value="ABC_NrtD_SsuB_transporters"/>
    <property type="match status" value="1"/>
</dbReference>
<feature type="domain" description="ABC transporter" evidence="6">
    <location>
        <begin position="24"/>
        <end position="253"/>
    </location>
</feature>
<evidence type="ECO:0000313" key="8">
    <source>
        <dbReference type="Proteomes" id="UP001464387"/>
    </source>
</evidence>
<dbReference type="PROSITE" id="PS00211">
    <property type="entry name" value="ABC_TRANSPORTER_1"/>
    <property type="match status" value="1"/>
</dbReference>
<dbReference type="PANTHER" id="PTHR42788">
    <property type="entry name" value="TAURINE IMPORT ATP-BINDING PROTEIN-RELATED"/>
    <property type="match status" value="1"/>
</dbReference>
<organism evidence="7 8">
    <name type="scientific">Mesorhizobium opportunistum</name>
    <dbReference type="NCBI Taxonomy" id="593909"/>
    <lineage>
        <taxon>Bacteria</taxon>
        <taxon>Pseudomonadati</taxon>
        <taxon>Pseudomonadota</taxon>
        <taxon>Alphaproteobacteria</taxon>
        <taxon>Hyphomicrobiales</taxon>
        <taxon>Phyllobacteriaceae</taxon>
        <taxon>Mesorhizobium</taxon>
    </lineage>
</organism>
<evidence type="ECO:0000256" key="2">
    <source>
        <dbReference type="ARBA" id="ARBA00022448"/>
    </source>
</evidence>
<comment type="similarity">
    <text evidence="1">Belongs to the ABC transporter superfamily.</text>
</comment>
<dbReference type="InterPro" id="IPR050166">
    <property type="entry name" value="ABC_transporter_ATP-bind"/>
</dbReference>
<dbReference type="InterPro" id="IPR003439">
    <property type="entry name" value="ABC_transporter-like_ATP-bd"/>
</dbReference>
<dbReference type="Gene3D" id="3.40.50.300">
    <property type="entry name" value="P-loop containing nucleotide triphosphate hydrolases"/>
    <property type="match status" value="1"/>
</dbReference>
<dbReference type="Proteomes" id="UP001464387">
    <property type="component" value="Unassembled WGS sequence"/>
</dbReference>
<keyword evidence="2" id="KW-0813">Transport</keyword>
<dbReference type="EMBL" id="JAMYPJ010000025">
    <property type="protein sequence ID" value="MER8934874.1"/>
    <property type="molecule type" value="Genomic_DNA"/>
</dbReference>
<dbReference type="SUPFAM" id="SSF52540">
    <property type="entry name" value="P-loop containing nucleoside triphosphate hydrolases"/>
    <property type="match status" value="1"/>
</dbReference>
<evidence type="ECO:0000256" key="5">
    <source>
        <dbReference type="SAM" id="MobiDB-lite"/>
    </source>
</evidence>
<comment type="caution">
    <text evidence="7">The sequence shown here is derived from an EMBL/GenBank/DDBJ whole genome shotgun (WGS) entry which is preliminary data.</text>
</comment>
<keyword evidence="8" id="KW-1185">Reference proteome</keyword>
<evidence type="ECO:0000256" key="3">
    <source>
        <dbReference type="ARBA" id="ARBA00022741"/>
    </source>
</evidence>
<dbReference type="GO" id="GO:0005524">
    <property type="term" value="F:ATP binding"/>
    <property type="evidence" value="ECO:0007669"/>
    <property type="project" value="UniProtKB-KW"/>
</dbReference>
<proteinExistence type="inferred from homology"/>
<dbReference type="InterPro" id="IPR017871">
    <property type="entry name" value="ABC_transporter-like_CS"/>
</dbReference>
<dbReference type="Pfam" id="PF00005">
    <property type="entry name" value="ABC_tran"/>
    <property type="match status" value="1"/>
</dbReference>
<name>A0ABV1YI79_9HYPH</name>
<evidence type="ECO:0000256" key="1">
    <source>
        <dbReference type="ARBA" id="ARBA00005417"/>
    </source>
</evidence>
<accession>A0ABV1YI79</accession>